<sequence length="1327" mass="145324">MAVSFCSSQLLRRSLWRFLWQLMVLTLLMVFALQGWANIRIDSAGSSKEKIAATIRQSLLGPGVEISNVKLVRYSKSRVGLFSNGGSVPDFDIEKGLVLSTDSVKKLEGTAKNQFNEGQIDEELGGEPDTDTFSSKYQDADLRKIMGSDIGQYDLLVVTFDLKPQRDNITVDFQFGSDEYEEFVGSQYVDAYGFFISGEGINGEFTDGAVNIATLPNGEMVSTNFVNHGDWGTFCKYRSNIERCKKIKHDFFNTHYYHSNVQKVGKSVTPRKTDRMKLFGWTKKVRSRLPVKAGKTYKFKIAIANGSDRKYDSSVFIEAFRSQRKFSGAVYEHRTGAVDRNKITPFANARVHLFNDKGQVVQTTNTTKAGEYTFFVNDAGAYTVAVDAARLGSRADILPEQTWAGVGAVCADGRGGTRTLKQAGYCYGGRNAGETDQIGTRPNRDKAQHIIHIPAGNAEGNHLDFGFSYELVTHAKDTGQGSLRQFITNANFRKARNMLFVPVVPQNNERGWKITLARPLTPLLTPNTVIDGKAWSFAQPDQEEALTPKNVRTGYSAGINHYPLSDFRSPDLEITGSRGRYTILLEANGQTLRNTAITSPVSANQIIGVKVKEGISGIQINNNFIGVNYSGQFEKKQTLYAGVETGDRSDVNISHNLIIGTLLTGMNFRGSGHIEYNLILDNGTIGITSDGISLQSTSPSETGRNVIITKNHINGASGVALEGWRFIKPERLYITDNTLSGSGRAQKSTHGEGAGLRLQARSDGGDRVKVSGNLIENNSGPGVVISNMDNVLSRTARGNWITGNLFRSNRVNGVDMPIDLSVKTAAGDGPTENTGQYEDGWPNRGIDSPVIHHAYISDDKLVLEGSLMNEAISPASVEFYKKTGGEYRPLFIRSENDMRTGNDAKNQSSYGARYRRNDGKMLEKKRFHIELPLPEAKVKDGDQITAILIDSQRNTSEFGTVTTVVRAGKIRTSLWHDLNSNGKREPGEPGIAGIKVELSYFDKKSSTLSVVEVLETDKDGTFNLDGVPAGEYQLNVIPGQPMLAGYQLAPGSKNPAPVKVQAGQLSRVGFGYIEGTPEFEFTLNHRRVVIPGTAVSFQHRLVSSFDGNVVLKPEWISESGQQSVDWPIGLKQVNCNGESDGGSSISAPLDLKKGLPVCIQANSFVPPNAPYGLQALMNITAEFRKSGQVSDEPPLIARVQNHLTVSDQKSDQLALKKWVENISLKEGKTTSNKAGSGDTLQYTVEFTNAGAMPLKQLDIIDSTPAFTTLAERIHCPQVLPDGLTSCEEVLPGKSENSVGYTGKLIWRFSGSLLPGRTGKIQYKVRVE</sequence>
<dbReference type="PANTHER" id="PTHR23303">
    <property type="entry name" value="CARBOXYPEPTIDASE REGULATORY REGION-CONTAINING"/>
    <property type="match status" value="1"/>
</dbReference>
<keyword evidence="3" id="KW-0732">Signal</keyword>
<dbReference type="RefSeq" id="WP_262568335.1">
    <property type="nucleotide sequence ID" value="NZ_JAPFCC010000001.1"/>
</dbReference>
<dbReference type="InterPro" id="IPR047589">
    <property type="entry name" value="DUF11_rpt"/>
</dbReference>
<comment type="caution">
    <text evidence="7">The sequence shown here is derived from an EMBL/GenBank/DDBJ whole genome shotgun (WGS) entry which is preliminary data.</text>
</comment>
<evidence type="ECO:0000256" key="5">
    <source>
        <dbReference type="SAM" id="Phobius"/>
    </source>
</evidence>
<feature type="region of interest" description="Disordered" evidence="4">
    <location>
        <begin position="823"/>
        <end position="843"/>
    </location>
</feature>
<comment type="subcellular location">
    <subcellularLocation>
        <location evidence="1">Secreted</location>
    </subcellularLocation>
</comment>
<evidence type="ECO:0000256" key="1">
    <source>
        <dbReference type="ARBA" id="ARBA00004613"/>
    </source>
</evidence>
<keyword evidence="5" id="KW-0812">Transmembrane</keyword>
<dbReference type="InterPro" id="IPR049804">
    <property type="entry name" value="Choice_anch_L"/>
</dbReference>
<dbReference type="EMBL" id="JAPFCC010000001">
    <property type="protein sequence ID" value="MCW7553512.1"/>
    <property type="molecule type" value="Genomic_DNA"/>
</dbReference>
<dbReference type="SUPFAM" id="SSF117074">
    <property type="entry name" value="Hypothetical protein PA1324"/>
    <property type="match status" value="1"/>
</dbReference>
<dbReference type="SUPFAM" id="SSF49478">
    <property type="entry name" value="Cna protein B-type domain"/>
    <property type="match status" value="1"/>
</dbReference>
<organism evidence="7 8">
    <name type="scientific">Endozoicomonas gorgoniicola</name>
    <dbReference type="NCBI Taxonomy" id="1234144"/>
    <lineage>
        <taxon>Bacteria</taxon>
        <taxon>Pseudomonadati</taxon>
        <taxon>Pseudomonadota</taxon>
        <taxon>Gammaproteobacteria</taxon>
        <taxon>Oceanospirillales</taxon>
        <taxon>Endozoicomonadaceae</taxon>
        <taxon>Endozoicomonas</taxon>
    </lineage>
</organism>
<feature type="region of interest" description="Disordered" evidence="4">
    <location>
        <begin position="739"/>
        <end position="767"/>
    </location>
</feature>
<dbReference type="SMART" id="SM00710">
    <property type="entry name" value="PbH1"/>
    <property type="match status" value="7"/>
</dbReference>
<reference evidence="7 8" key="1">
    <citation type="submission" date="2022-10" db="EMBL/GenBank/DDBJ databases">
        <title>High-quality genome sequences of two octocoral-associated bacteria, Endozoicomonas euniceicola EF212 and Endozoicomonas gorgoniicola PS125.</title>
        <authorList>
            <person name="Chiou Y.-J."/>
            <person name="Chen Y.-H."/>
        </authorList>
    </citation>
    <scope>NUCLEOTIDE SEQUENCE [LARGE SCALE GENOMIC DNA]</scope>
    <source>
        <strain evidence="7 8">PS125</strain>
    </source>
</reference>
<dbReference type="SUPFAM" id="SSF51126">
    <property type="entry name" value="Pectin lyase-like"/>
    <property type="match status" value="1"/>
</dbReference>
<dbReference type="NCBIfam" id="NF038133">
    <property type="entry name" value="choice_anch_L"/>
    <property type="match status" value="1"/>
</dbReference>
<evidence type="ECO:0000313" key="7">
    <source>
        <dbReference type="EMBL" id="MCW7553512.1"/>
    </source>
</evidence>
<keyword evidence="8" id="KW-1185">Reference proteome</keyword>
<dbReference type="InterPro" id="IPR033764">
    <property type="entry name" value="Sdr_B"/>
</dbReference>
<accession>A0ABT3MVW0</accession>
<dbReference type="PANTHER" id="PTHR23303:SF15">
    <property type="entry name" value="COLOSSIN-A"/>
    <property type="match status" value="1"/>
</dbReference>
<dbReference type="Gene3D" id="2.60.40.10">
    <property type="entry name" value="Immunoglobulins"/>
    <property type="match status" value="2"/>
</dbReference>
<dbReference type="Proteomes" id="UP001209854">
    <property type="component" value="Unassembled WGS sequence"/>
</dbReference>
<dbReference type="InterPro" id="IPR013783">
    <property type="entry name" value="Ig-like_fold"/>
</dbReference>
<dbReference type="InterPro" id="IPR051417">
    <property type="entry name" value="SDr/BOS_complex"/>
</dbReference>
<dbReference type="NCBIfam" id="TIGR01451">
    <property type="entry name" value="B_ant_repeat"/>
    <property type="match status" value="1"/>
</dbReference>
<keyword evidence="5" id="KW-0472">Membrane</keyword>
<dbReference type="InterPro" id="IPR011050">
    <property type="entry name" value="Pectin_lyase_fold/virulence"/>
</dbReference>
<feature type="compositionally biased region" description="Polar residues" evidence="4">
    <location>
        <begin position="739"/>
        <end position="748"/>
    </location>
</feature>
<evidence type="ECO:0000256" key="4">
    <source>
        <dbReference type="SAM" id="MobiDB-lite"/>
    </source>
</evidence>
<name>A0ABT3MVW0_9GAMM</name>
<keyword evidence="2" id="KW-0964">Secreted</keyword>
<gene>
    <name evidence="7" type="ORF">NX722_12935</name>
</gene>
<feature type="domain" description="SD-repeat containing protein B" evidence="6">
    <location>
        <begin position="973"/>
        <end position="1039"/>
    </location>
</feature>
<dbReference type="InterPro" id="IPR006626">
    <property type="entry name" value="PbH1"/>
</dbReference>
<evidence type="ECO:0000313" key="8">
    <source>
        <dbReference type="Proteomes" id="UP001209854"/>
    </source>
</evidence>
<dbReference type="Pfam" id="PF17210">
    <property type="entry name" value="SdrD_B"/>
    <property type="match status" value="1"/>
</dbReference>
<evidence type="ECO:0000256" key="3">
    <source>
        <dbReference type="ARBA" id="ARBA00022729"/>
    </source>
</evidence>
<keyword evidence="5" id="KW-1133">Transmembrane helix</keyword>
<evidence type="ECO:0000259" key="6">
    <source>
        <dbReference type="Pfam" id="PF17210"/>
    </source>
</evidence>
<proteinExistence type="predicted"/>
<feature type="transmembrane region" description="Helical" evidence="5">
    <location>
        <begin position="18"/>
        <end position="37"/>
    </location>
</feature>
<evidence type="ECO:0000256" key="2">
    <source>
        <dbReference type="ARBA" id="ARBA00022525"/>
    </source>
</evidence>
<protein>
    <submittedName>
        <fullName evidence="7">Choice-of-anchor L domain-containing protein</fullName>
    </submittedName>
</protein>